<dbReference type="PANTHER" id="PTHR30290:SF72">
    <property type="entry name" value="HTH-TYPE TRANSCRIPTIONAL REGULATOR SGRR"/>
    <property type="match status" value="1"/>
</dbReference>
<evidence type="ECO:0000259" key="2">
    <source>
        <dbReference type="Pfam" id="PF00496"/>
    </source>
</evidence>
<keyword evidence="1" id="KW-0238">DNA-binding</keyword>
<dbReference type="Gene3D" id="3.10.105.10">
    <property type="entry name" value="Dipeptide-binding Protein, Domain 3"/>
    <property type="match status" value="1"/>
</dbReference>
<dbReference type="Pfam" id="PF00496">
    <property type="entry name" value="SBP_bac_5"/>
    <property type="match status" value="1"/>
</dbReference>
<dbReference type="Proteomes" id="UP001597318">
    <property type="component" value="Unassembled WGS sequence"/>
</dbReference>
<reference evidence="5" key="1">
    <citation type="journal article" date="2019" name="Int. J. Syst. Evol. Microbiol.">
        <title>The Global Catalogue of Microorganisms (GCM) 10K type strain sequencing project: providing services to taxonomists for standard genome sequencing and annotation.</title>
        <authorList>
            <consortium name="The Broad Institute Genomics Platform"/>
            <consortium name="The Broad Institute Genome Sequencing Center for Infectious Disease"/>
            <person name="Wu L."/>
            <person name="Ma J."/>
        </authorList>
    </citation>
    <scope>NUCLEOTIDE SEQUENCE [LARGE SCALE GENOMIC DNA]</scope>
    <source>
        <strain evidence="5">CGMCC 1.15474</strain>
    </source>
</reference>
<dbReference type="EMBL" id="JBHUIK010000001">
    <property type="protein sequence ID" value="MFD2213292.1"/>
    <property type="molecule type" value="Genomic_DNA"/>
</dbReference>
<accession>A0ABW5BT27</accession>
<protein>
    <submittedName>
        <fullName evidence="4">ABC transporter substrate-binding protein</fullName>
    </submittedName>
</protein>
<comment type="caution">
    <text evidence="4">The sequence shown here is derived from an EMBL/GenBank/DDBJ whole genome shotgun (WGS) entry which is preliminary data.</text>
</comment>
<evidence type="ECO:0000313" key="4">
    <source>
        <dbReference type="EMBL" id="MFD2213292.1"/>
    </source>
</evidence>
<evidence type="ECO:0000259" key="3">
    <source>
        <dbReference type="Pfam" id="PF12793"/>
    </source>
</evidence>
<keyword evidence="5" id="KW-1185">Reference proteome</keyword>
<feature type="domain" description="Transcriptional regulator SgrR N-terminal HTH" evidence="3">
    <location>
        <begin position="7"/>
        <end position="115"/>
    </location>
</feature>
<dbReference type="InterPro" id="IPR039424">
    <property type="entry name" value="SBP_5"/>
</dbReference>
<dbReference type="PANTHER" id="PTHR30290">
    <property type="entry name" value="PERIPLASMIC BINDING COMPONENT OF ABC TRANSPORTER"/>
    <property type="match status" value="1"/>
</dbReference>
<evidence type="ECO:0000313" key="5">
    <source>
        <dbReference type="Proteomes" id="UP001597318"/>
    </source>
</evidence>
<dbReference type="Pfam" id="PF12793">
    <property type="entry name" value="SgrR_N"/>
    <property type="match status" value="1"/>
</dbReference>
<dbReference type="RefSeq" id="WP_247341141.1">
    <property type="nucleotide sequence ID" value="NZ_CP095550.1"/>
</dbReference>
<sequence>MNLIEHYVNLRLAYQKYKEEEKIETTTGEISLHLSCTMRNTNILMKKMMELGYLKWMPQKGRGRKSTLLFHLSLLEAATNNVQRLLAEKNFEEAYSYILSIQFSQVIKEKLLHNMHSHFGLKSITHSTGRRDTLKIPQNMKIHTLDPTFVGIVHEAHLVQHIFDTLVRYDRGSKSYIPGIALAWEENNGTEWTFYLRKGVMFHHGRVLQAKDVQYTMERLRTNQKIPYHTLFECVEKVTMIDDITIQFTLNKPNYMFLDVMSSFFSSIIPHDIELDPLKPIGTGPYQVEKNEEHLLVLEAFPHHFQGRPFLDTIEVWHMPNLKEQPDKIEEEVYSVEHDTATYQELGSFFFVFNLNKNGCHHHNKNFRLAIQQIIDPFKLVNELGYPRKYPAYSFRLEQSKQIVNHLQNNLEEAKRLLSLSGYEGQILKVATFDFKEAREDMEWLKMHCQQIGLNIEVSVIQASEIYEKKVLGLYDIIYTGETFEINEELSLYMMYSSDNSVLRMALDSKTKQHIDIELNYLISLDDLNKRSDGFHNIEDWLREEAYIIQTYHTIEEQNYHKALNGIEVSGYGMPDLRSLWVKPDIESSSSYSIYIP</sequence>
<organism evidence="4 5">
    <name type="scientific">Metabacillus endolithicus</name>
    <dbReference type="NCBI Taxonomy" id="1535204"/>
    <lineage>
        <taxon>Bacteria</taxon>
        <taxon>Bacillati</taxon>
        <taxon>Bacillota</taxon>
        <taxon>Bacilli</taxon>
        <taxon>Bacillales</taxon>
        <taxon>Bacillaceae</taxon>
        <taxon>Metabacillus</taxon>
    </lineage>
</organism>
<dbReference type="InterPro" id="IPR000914">
    <property type="entry name" value="SBP_5_dom"/>
</dbReference>
<name>A0ABW5BT27_9BACI</name>
<dbReference type="InterPro" id="IPR025370">
    <property type="entry name" value="SgrR_HTH_N"/>
</dbReference>
<evidence type="ECO:0000256" key="1">
    <source>
        <dbReference type="ARBA" id="ARBA00023125"/>
    </source>
</evidence>
<feature type="domain" description="Solute-binding protein family 5" evidence="2">
    <location>
        <begin position="176"/>
        <end position="498"/>
    </location>
</feature>
<dbReference type="SUPFAM" id="SSF53850">
    <property type="entry name" value="Periplasmic binding protein-like II"/>
    <property type="match status" value="1"/>
</dbReference>
<gene>
    <name evidence="4" type="ORF">ACFSKK_06135</name>
</gene>
<proteinExistence type="predicted"/>
<dbReference type="Gene3D" id="3.40.190.10">
    <property type="entry name" value="Periplasmic binding protein-like II"/>
    <property type="match status" value="1"/>
</dbReference>